<dbReference type="EMBL" id="CAXAMM010039270">
    <property type="protein sequence ID" value="CAK9085269.1"/>
    <property type="molecule type" value="Genomic_DNA"/>
</dbReference>
<organism evidence="1 2">
    <name type="scientific">Durusdinium trenchii</name>
    <dbReference type="NCBI Taxonomy" id="1381693"/>
    <lineage>
        <taxon>Eukaryota</taxon>
        <taxon>Sar</taxon>
        <taxon>Alveolata</taxon>
        <taxon>Dinophyceae</taxon>
        <taxon>Suessiales</taxon>
        <taxon>Symbiodiniaceae</taxon>
        <taxon>Durusdinium</taxon>
    </lineage>
</organism>
<dbReference type="Proteomes" id="UP001642464">
    <property type="component" value="Unassembled WGS sequence"/>
</dbReference>
<protein>
    <submittedName>
        <fullName evidence="1">Uncharacterized protein</fullName>
    </submittedName>
</protein>
<feature type="non-terminal residue" evidence="1">
    <location>
        <position position="1"/>
    </location>
</feature>
<evidence type="ECO:0000313" key="1">
    <source>
        <dbReference type="EMBL" id="CAK9085269.1"/>
    </source>
</evidence>
<comment type="caution">
    <text evidence="1">The sequence shown here is derived from an EMBL/GenBank/DDBJ whole genome shotgun (WGS) entry which is preliminary data.</text>
</comment>
<reference evidence="1 2" key="1">
    <citation type="submission" date="2024-02" db="EMBL/GenBank/DDBJ databases">
        <authorList>
            <person name="Chen Y."/>
            <person name="Shah S."/>
            <person name="Dougan E. K."/>
            <person name="Thang M."/>
            <person name="Chan C."/>
        </authorList>
    </citation>
    <scope>NUCLEOTIDE SEQUENCE [LARGE SCALE GENOMIC DNA]</scope>
</reference>
<accession>A0ABP0QBA7</accession>
<proteinExistence type="predicted"/>
<feature type="non-terminal residue" evidence="1">
    <location>
        <position position="55"/>
    </location>
</feature>
<sequence length="55" mass="6056">TKRLAIGSCGTWEMAVDDDALPAICFKSFACEDSPQVKKHDLKFSVQCAYDDGRS</sequence>
<keyword evidence="2" id="KW-1185">Reference proteome</keyword>
<evidence type="ECO:0000313" key="2">
    <source>
        <dbReference type="Proteomes" id="UP001642464"/>
    </source>
</evidence>
<gene>
    <name evidence="1" type="ORF">SCF082_LOCUS40400</name>
</gene>
<name>A0ABP0QBA7_9DINO</name>